<evidence type="ECO:0000313" key="2">
    <source>
        <dbReference type="Proteomes" id="UP000223363"/>
    </source>
</evidence>
<organism evidence="1 2">
    <name type="scientific">Serratia phage vB_SmaM_ 2050HW</name>
    <dbReference type="NCBI Taxonomy" id="2024252"/>
    <lineage>
        <taxon>Viruses</taxon>
        <taxon>Duplodnaviria</taxon>
        <taxon>Heunggongvirae</taxon>
        <taxon>Uroviricota</taxon>
        <taxon>Caudoviricetes</taxon>
        <taxon>Chimalliviridae</taxon>
        <taxon>Moabitevirus</taxon>
        <taxon>Moabitevirus mv2050HW</taxon>
    </lineage>
</organism>
<sequence length="188" mass="20339">MYVELFGRPKFEILADLITVQNNVTPALNASYLTFGDVKGATVPGTEERVSVPVTGRSPYSGQRVFTYTRIDLNKLLGAQGPSLILPETANTVTDLLPLIQTKYKIYIDEVDVANATELLPFIPEGETAVVTVQTKAGTDYNSHVWSGNLDITITGGMKMPRGAILTESGKAITTENDKFIVTEQGGN</sequence>
<gene>
    <name evidence="1" type="ORF">2050HW_00114</name>
</gene>
<reference evidence="2" key="1">
    <citation type="submission" date="2017-06" db="EMBL/GenBank/DDBJ databases">
        <authorList>
            <person name="Zhao X."/>
        </authorList>
    </citation>
    <scope>NUCLEOTIDE SEQUENCE [LARGE SCALE GENOMIC DNA]</scope>
</reference>
<accession>A0A289YYW6</accession>
<dbReference type="InterPro" id="IPR057701">
    <property type="entry name" value="DUF7941"/>
</dbReference>
<keyword evidence="2" id="KW-1185">Reference proteome</keyword>
<proteinExistence type="predicted"/>
<dbReference type="Proteomes" id="UP000223363">
    <property type="component" value="Segment"/>
</dbReference>
<dbReference type="EMBL" id="MF285618">
    <property type="protein sequence ID" value="ATA65449.1"/>
    <property type="molecule type" value="Genomic_DNA"/>
</dbReference>
<name>A0A289YYW6_9CAUD</name>
<protein>
    <recommendedName>
        <fullName evidence="3">Virion structural protein</fullName>
    </recommendedName>
</protein>
<evidence type="ECO:0000313" key="1">
    <source>
        <dbReference type="EMBL" id="ATA65449.1"/>
    </source>
</evidence>
<dbReference type="Pfam" id="PF25613">
    <property type="entry name" value="DUF7941"/>
    <property type="match status" value="1"/>
</dbReference>
<evidence type="ECO:0008006" key="3">
    <source>
        <dbReference type="Google" id="ProtNLM"/>
    </source>
</evidence>